<dbReference type="InterPro" id="IPR051490">
    <property type="entry name" value="THEM6_lcsJ_thioesterase"/>
</dbReference>
<organism evidence="3 4">
    <name type="scientific">Adineta ricciae</name>
    <name type="common">Rotifer</name>
    <dbReference type="NCBI Taxonomy" id="249248"/>
    <lineage>
        <taxon>Eukaryota</taxon>
        <taxon>Metazoa</taxon>
        <taxon>Spiralia</taxon>
        <taxon>Gnathifera</taxon>
        <taxon>Rotifera</taxon>
        <taxon>Eurotatoria</taxon>
        <taxon>Bdelloidea</taxon>
        <taxon>Adinetida</taxon>
        <taxon>Adinetidae</taxon>
        <taxon>Adineta</taxon>
    </lineage>
</organism>
<sequence>MLDFGYFLRMYFLANQSKGKKKDGDLFDDYIVHGQCWLNDLDFNWHMNNSRYLRECDFGRISLLIETGLWRALLERRNTNMKDAGLLASALQVQYRQSIELGDKFQIVTRLHGWDDRAFYFEQLIILEKNKQTAFSVLVRMALTPRDFTPQMLVDDLQRGSIQSPKFSPNVQIFADNYKLNLRPLKSKL</sequence>
<accession>A0A814WVX7</accession>
<dbReference type="InterPro" id="IPR029069">
    <property type="entry name" value="HotDog_dom_sf"/>
</dbReference>
<gene>
    <name evidence="3" type="ORF">XAT740_LOCUS23809</name>
</gene>
<comment type="similarity">
    <text evidence="1">Belongs to the THEM6 family.</text>
</comment>
<evidence type="ECO:0000313" key="3">
    <source>
        <dbReference type="EMBL" id="CAF1203492.1"/>
    </source>
</evidence>
<dbReference type="SUPFAM" id="SSF54637">
    <property type="entry name" value="Thioesterase/thiol ester dehydrase-isomerase"/>
    <property type="match status" value="1"/>
</dbReference>
<dbReference type="CDD" id="cd00586">
    <property type="entry name" value="4HBT"/>
    <property type="match status" value="1"/>
</dbReference>
<comment type="caution">
    <text evidence="3">The sequence shown here is derived from an EMBL/GenBank/DDBJ whole genome shotgun (WGS) entry which is preliminary data.</text>
</comment>
<name>A0A814WVX7_ADIRI</name>
<dbReference type="PANTHER" id="PTHR12475:SF4">
    <property type="entry name" value="PROTEIN THEM6"/>
    <property type="match status" value="1"/>
</dbReference>
<dbReference type="AlphaFoldDB" id="A0A814WVX7"/>
<dbReference type="Proteomes" id="UP000663828">
    <property type="component" value="Unassembled WGS sequence"/>
</dbReference>
<dbReference type="EMBL" id="CAJNOR010001815">
    <property type="protein sequence ID" value="CAF1203492.1"/>
    <property type="molecule type" value="Genomic_DNA"/>
</dbReference>
<evidence type="ECO:0000256" key="2">
    <source>
        <dbReference type="ARBA" id="ARBA00041112"/>
    </source>
</evidence>
<dbReference type="Pfam" id="PF13279">
    <property type="entry name" value="4HBT_2"/>
    <property type="match status" value="1"/>
</dbReference>
<dbReference type="Gene3D" id="3.10.129.10">
    <property type="entry name" value="Hotdog Thioesterase"/>
    <property type="match status" value="1"/>
</dbReference>
<evidence type="ECO:0000256" key="1">
    <source>
        <dbReference type="ARBA" id="ARBA00038228"/>
    </source>
</evidence>
<reference evidence="3" key="1">
    <citation type="submission" date="2021-02" db="EMBL/GenBank/DDBJ databases">
        <authorList>
            <person name="Nowell W R."/>
        </authorList>
    </citation>
    <scope>NUCLEOTIDE SEQUENCE</scope>
</reference>
<proteinExistence type="inferred from homology"/>
<dbReference type="PANTHER" id="PTHR12475">
    <property type="match status" value="1"/>
</dbReference>
<protein>
    <recommendedName>
        <fullName evidence="2">Protein THEM6</fullName>
    </recommendedName>
</protein>
<evidence type="ECO:0000313" key="4">
    <source>
        <dbReference type="Proteomes" id="UP000663828"/>
    </source>
</evidence>
<keyword evidence="4" id="KW-1185">Reference proteome</keyword>